<dbReference type="KEGG" id="cku:UL82_09825"/>
<reference evidence="4 6" key="2">
    <citation type="submission" date="2018-12" db="EMBL/GenBank/DDBJ databases">
        <authorList>
            <consortium name="Pathogen Informatics"/>
        </authorList>
    </citation>
    <scope>NUCLEOTIDE SEQUENCE [LARGE SCALE GENOMIC DNA]</scope>
    <source>
        <strain evidence="4 6">NCTC949</strain>
    </source>
</reference>
<dbReference type="STRING" id="35755.UL82_09825"/>
<reference evidence="3 5" key="1">
    <citation type="journal article" date="2015" name="Genome Announc.">
        <title>Complete Genome Sequence of Corynebacterium kutscheri DSM 20755, a Corynebacterial Type Strain with Remarkably Low G+C Content of Chromosomal DNA.</title>
        <authorList>
            <person name="Ruckert C."/>
            <person name="Albersmeier A."/>
            <person name="Winkler A."/>
            <person name="Tauch A."/>
        </authorList>
    </citation>
    <scope>NUCLEOTIDE SEQUENCE [LARGE SCALE GENOMIC DNA]</scope>
    <source>
        <strain evidence="3 5">DSM 20755</strain>
    </source>
</reference>
<dbReference type="EMBL" id="CP011312">
    <property type="protein sequence ID" value="AKE42102.1"/>
    <property type="molecule type" value="Genomic_DNA"/>
</dbReference>
<keyword evidence="5" id="KW-1185">Reference proteome</keyword>
<feature type="domain" description="Alpha-(1-&gt;3)-arabinofuranosyltransferase N-terminal GT-C" evidence="2">
    <location>
        <begin position="60"/>
        <end position="708"/>
    </location>
</feature>
<accession>A0A0F6R145</accession>
<feature type="transmembrane region" description="Helical" evidence="1">
    <location>
        <begin position="1122"/>
        <end position="1141"/>
    </location>
</feature>
<name>A0A0F6R145_9CORY</name>
<sequence length="1172" mass="126536">MTPRKTPQKIGTEIATAPQKVLPTVSSLSSVLSVLRTASKSMWLKKIMPLAPHLFGWVCALILCFSQPWGLTAADTKLDLAVNPLKFLSGALVAWTDTFTMGQLQNQAYGYLFPQGLFFLLTDGLPDWVAQRLWWTLVIGVGYSGFYLLIQRILFKSAGLSSAGLSTVKTSSNGFVTACAVLGALGYVLSPRVLTTLTAISSETWPMMVAPWILAPFIRPSVTDPARGKNSAVGDVEKQKKQPLTKLPIRTIALSVCAVGMLGAVNATASLAACVPAGLYLLYRRHFKVLAGWLCGCALVSMWWIVPLLVLGHYSVNFTDYIESAGVTTHWLSLPEILRGTTSWLPFVDGERQAGTLLVSQPIFVFFTLMVAAAGLIGLRSICAHNHFWLFLFGVGLSVLGGAHLATDFLNGSGAALRNVHKFDLLIRMPLMLGIAALPASLGVFSTQSEVAANRGRESTKIAGIAQTVSVSKANATTNRITSRRLAGTLLVALCMIGASAPAWSTRLLPIGAYERIPDYWVEAAEFINTHAQKTRTLILPQASFARQEWGTTRDEPAQALLEVPWAVRDAIPLVDGDMIRSLSMTSKHPTQAQLERLGIGVVIVRHDLINTKADVDTLLPEADFPHREIHRFGQLDVVVLDTERGMLISAEDPVPVAGGGEVLSLLGPGMYQLVDAHAQIVTDTPMLTARNYGAIDSVSAPLATPAEGADVLNPVLDYQSAGPLTVVSTFGQVQASSSAADATNFGGAQAEHSLTASVDGDKTTAWYPQLGRSQGEWLSLTIENAAGTDISSMSDSTSEAELQQAHQDNQARYLNLLTEGSDAEFTFEVDDARITRHITAGEETRIRLPGQGKSVRIIVGTHNRVGIAEAHIEGADISRIVTVANTSADVRQFLFQRLYSTTDTIIRRFTAPREMRVNIETSACSQEVLIDGTSYRCGDQVTLTSGVHELRTDSRWVSLTENDYSASGAETMPFTGYVTALDKKQTIITNRAVNPGLRGFIGETQLQATTINSGVQGFIVPAGISGEFRMSFAGDHIYRLGLFIGGILWLGTMLSCLLLIRQRSRMSSPSVNNAASTTASTSTSYSGYLAWLTVTLGLGVSTGWLALPIMAITWAVRRWTFFRASWIIGVLMALAALWVMRAPWPHSGYDNAIYLASLACVGAVTAVVLRR</sequence>
<evidence type="ECO:0000313" key="6">
    <source>
        <dbReference type="Proteomes" id="UP000271380"/>
    </source>
</evidence>
<proteinExistence type="predicted"/>
<feature type="transmembrane region" description="Helical" evidence="1">
    <location>
        <begin position="171"/>
        <end position="189"/>
    </location>
</feature>
<evidence type="ECO:0000313" key="3">
    <source>
        <dbReference type="EMBL" id="AKE42102.1"/>
    </source>
</evidence>
<feature type="transmembrane region" description="Helical" evidence="1">
    <location>
        <begin position="388"/>
        <end position="406"/>
    </location>
</feature>
<evidence type="ECO:0000259" key="2">
    <source>
        <dbReference type="Pfam" id="PF11847"/>
    </source>
</evidence>
<feature type="transmembrane region" description="Helical" evidence="1">
    <location>
        <begin position="426"/>
        <end position="445"/>
    </location>
</feature>
<keyword evidence="3" id="KW-0808">Transferase</keyword>
<evidence type="ECO:0000256" key="1">
    <source>
        <dbReference type="SAM" id="Phobius"/>
    </source>
</evidence>
<feature type="transmembrane region" description="Helical" evidence="1">
    <location>
        <begin position="1038"/>
        <end position="1061"/>
    </location>
</feature>
<feature type="transmembrane region" description="Helical" evidence="1">
    <location>
        <begin position="354"/>
        <end position="376"/>
    </location>
</feature>
<dbReference type="Pfam" id="PF11847">
    <property type="entry name" value="GT-C_AftD"/>
    <property type="match status" value="1"/>
</dbReference>
<dbReference type="HOGENOM" id="CLU_003192_1_0_11"/>
<keyword evidence="1" id="KW-0812">Transmembrane</keyword>
<evidence type="ECO:0000313" key="4">
    <source>
        <dbReference type="EMBL" id="VEH05979.1"/>
    </source>
</evidence>
<keyword evidence="1" id="KW-0472">Membrane</keyword>
<keyword evidence="3" id="KW-0328">Glycosyltransferase</keyword>
<organism evidence="3 5">
    <name type="scientific">Corynebacterium kutscheri</name>
    <dbReference type="NCBI Taxonomy" id="35755"/>
    <lineage>
        <taxon>Bacteria</taxon>
        <taxon>Bacillati</taxon>
        <taxon>Actinomycetota</taxon>
        <taxon>Actinomycetes</taxon>
        <taxon>Mycobacteriales</taxon>
        <taxon>Corynebacteriaceae</taxon>
        <taxon>Corynebacterium</taxon>
    </lineage>
</organism>
<feature type="transmembrane region" description="Helical" evidence="1">
    <location>
        <begin position="1153"/>
        <end position="1170"/>
    </location>
</feature>
<dbReference type="Proteomes" id="UP000033457">
    <property type="component" value="Chromosome"/>
</dbReference>
<feature type="transmembrane region" description="Helical" evidence="1">
    <location>
        <begin position="252"/>
        <end position="283"/>
    </location>
</feature>
<dbReference type="InterPro" id="IPR021798">
    <property type="entry name" value="AftD_N"/>
</dbReference>
<feature type="transmembrane region" description="Helical" evidence="1">
    <location>
        <begin position="290"/>
        <end position="311"/>
    </location>
</feature>
<protein>
    <submittedName>
        <fullName evidence="4">Arabinofuranosyltransferase</fullName>
    </submittedName>
</protein>
<dbReference type="GO" id="GO:0016757">
    <property type="term" value="F:glycosyltransferase activity"/>
    <property type="evidence" value="ECO:0007669"/>
    <property type="project" value="UniProtKB-KW"/>
</dbReference>
<gene>
    <name evidence="4" type="ORF">NCTC949_00888</name>
    <name evidence="3" type="ORF">UL82_09825</name>
</gene>
<dbReference type="EMBL" id="LR134377">
    <property type="protein sequence ID" value="VEH05979.1"/>
    <property type="molecule type" value="Genomic_DNA"/>
</dbReference>
<feature type="transmembrane region" description="Helical" evidence="1">
    <location>
        <begin position="50"/>
        <end position="70"/>
    </location>
</feature>
<dbReference type="AlphaFoldDB" id="A0A0F6R145"/>
<keyword evidence="1" id="KW-1133">Transmembrane helix</keyword>
<feature type="transmembrane region" description="Helical" evidence="1">
    <location>
        <begin position="133"/>
        <end position="150"/>
    </location>
</feature>
<dbReference type="Proteomes" id="UP000271380">
    <property type="component" value="Chromosome"/>
</dbReference>
<evidence type="ECO:0000313" key="5">
    <source>
        <dbReference type="Proteomes" id="UP000033457"/>
    </source>
</evidence>